<sequence>MERAIALYRRFGFVEEGRSRGYAIRGGEVADVPHMAPLADAPPFASR</sequence>
<dbReference type="InterPro" id="IPR016181">
    <property type="entry name" value="Acyl_CoA_acyltransferase"/>
</dbReference>
<accession>A0A7U4PC48</accession>
<name>A0A7U4PC48_9BURK</name>
<keyword evidence="1" id="KW-0808">Transferase</keyword>
<organism evidence="1 2">
    <name type="scientific">Burkholderia humptydooensis</name>
    <dbReference type="NCBI Taxonomy" id="430531"/>
    <lineage>
        <taxon>Bacteria</taxon>
        <taxon>Pseudomonadati</taxon>
        <taxon>Pseudomonadota</taxon>
        <taxon>Betaproteobacteria</taxon>
        <taxon>Burkholderiales</taxon>
        <taxon>Burkholderiaceae</taxon>
        <taxon>Burkholderia</taxon>
        <taxon>pseudomallei group</taxon>
    </lineage>
</organism>
<gene>
    <name evidence="1" type="ORF">I6G56_28980</name>
</gene>
<proteinExistence type="predicted"/>
<reference evidence="1 2" key="1">
    <citation type="submission" date="2020-12" db="EMBL/GenBank/DDBJ databases">
        <title>FDA dAtabase for Regulatory Grade micrObial Sequences (FDA-ARGOS): Supporting development and validation of Infectious Disease Dx tests.</title>
        <authorList>
            <person name="Nelson B."/>
            <person name="Plummer A."/>
            <person name="Tallon L."/>
            <person name="Sadzewicz L."/>
            <person name="Zhao X."/>
            <person name="Boylan J."/>
            <person name="Ott S."/>
            <person name="Bowen H."/>
            <person name="Vavikolanu K."/>
            <person name="Mehta A."/>
            <person name="Aluvathingal J."/>
            <person name="Nadendla S."/>
            <person name="Myers T."/>
            <person name="Yan Y."/>
            <person name="Sichtig H."/>
        </authorList>
    </citation>
    <scope>NUCLEOTIDE SEQUENCE [LARGE SCALE GENOMIC DNA]</scope>
    <source>
        <strain evidence="1 2">FDAARGOS_899</strain>
    </source>
</reference>
<evidence type="ECO:0000313" key="2">
    <source>
        <dbReference type="Proteomes" id="UP000594943"/>
    </source>
</evidence>
<accession>A0A7T2U5W7</accession>
<dbReference type="Proteomes" id="UP000594943">
    <property type="component" value="Chromosome 2"/>
</dbReference>
<dbReference type="GO" id="GO:0016740">
    <property type="term" value="F:transferase activity"/>
    <property type="evidence" value="ECO:0007669"/>
    <property type="project" value="UniProtKB-KW"/>
</dbReference>
<protein>
    <submittedName>
        <fullName evidence="1">GNAT family acetyltransferase</fullName>
    </submittedName>
</protein>
<evidence type="ECO:0000313" key="1">
    <source>
        <dbReference type="EMBL" id="QPS46143.1"/>
    </source>
</evidence>
<dbReference type="Gene3D" id="3.40.630.30">
    <property type="match status" value="1"/>
</dbReference>
<dbReference type="SUPFAM" id="SSF55729">
    <property type="entry name" value="Acyl-CoA N-acyltransferases (Nat)"/>
    <property type="match status" value="1"/>
</dbReference>
<dbReference type="EMBL" id="CP065687">
    <property type="protein sequence ID" value="QPS46143.1"/>
    <property type="molecule type" value="Genomic_DNA"/>
</dbReference>
<dbReference type="AlphaFoldDB" id="A0A7U4PC48"/>
<dbReference type="KEGG" id="bhg:I6G56_28980"/>